<reference evidence="4 5" key="1">
    <citation type="submission" date="2019-03" db="EMBL/GenBank/DDBJ databases">
        <title>Genomic Encyclopedia of Archaeal and Bacterial Type Strains, Phase II (KMG-II): from individual species to whole genera.</title>
        <authorList>
            <person name="Goeker M."/>
        </authorList>
    </citation>
    <scope>NUCLEOTIDE SEQUENCE [LARGE SCALE GENOMIC DNA]</scope>
    <source>
        <strain evidence="4 5">DSM 45499</strain>
    </source>
</reference>
<keyword evidence="4" id="KW-0121">Carboxypeptidase</keyword>
<comment type="similarity">
    <text evidence="1">Belongs to the peptidase S13 family.</text>
</comment>
<proteinExistence type="inferred from homology"/>
<dbReference type="InterPro" id="IPR000667">
    <property type="entry name" value="Peptidase_S13"/>
</dbReference>
<dbReference type="RefSeq" id="WP_133907118.1">
    <property type="nucleotide sequence ID" value="NZ_SOCP01000016.1"/>
</dbReference>
<feature type="signal peptide" evidence="3">
    <location>
        <begin position="1"/>
        <end position="21"/>
    </location>
</feature>
<evidence type="ECO:0000313" key="5">
    <source>
        <dbReference type="Proteomes" id="UP000294927"/>
    </source>
</evidence>
<dbReference type="Gene3D" id="3.50.80.20">
    <property type="entry name" value="D-Ala-D-Ala carboxypeptidase C, peptidase S13"/>
    <property type="match status" value="1"/>
</dbReference>
<dbReference type="PANTHER" id="PTHR30023:SF0">
    <property type="entry name" value="PENICILLIN-SENSITIVE CARBOXYPEPTIDASE A"/>
    <property type="match status" value="1"/>
</dbReference>
<dbReference type="GO" id="GO:0004185">
    <property type="term" value="F:serine-type carboxypeptidase activity"/>
    <property type="evidence" value="ECO:0007669"/>
    <property type="project" value="InterPro"/>
</dbReference>
<dbReference type="GO" id="GO:0006508">
    <property type="term" value="P:proteolysis"/>
    <property type="evidence" value="ECO:0007669"/>
    <property type="project" value="InterPro"/>
</dbReference>
<organism evidence="4 5">
    <name type="scientific">Actinophytocola oryzae</name>
    <dbReference type="NCBI Taxonomy" id="502181"/>
    <lineage>
        <taxon>Bacteria</taxon>
        <taxon>Bacillati</taxon>
        <taxon>Actinomycetota</taxon>
        <taxon>Actinomycetes</taxon>
        <taxon>Pseudonocardiales</taxon>
        <taxon>Pseudonocardiaceae</taxon>
    </lineage>
</organism>
<feature type="chain" id="PRO_5039033915" evidence="3">
    <location>
        <begin position="22"/>
        <end position="512"/>
    </location>
</feature>
<keyword evidence="2" id="KW-0378">Hydrolase</keyword>
<dbReference type="Pfam" id="PF02113">
    <property type="entry name" value="Peptidase_S13"/>
    <property type="match status" value="1"/>
</dbReference>
<dbReference type="OrthoDB" id="9802627at2"/>
<dbReference type="PANTHER" id="PTHR30023">
    <property type="entry name" value="D-ALANYL-D-ALANINE CARBOXYPEPTIDASE"/>
    <property type="match status" value="1"/>
</dbReference>
<dbReference type="SUPFAM" id="SSF56601">
    <property type="entry name" value="beta-lactamase/transpeptidase-like"/>
    <property type="match status" value="1"/>
</dbReference>
<keyword evidence="3" id="KW-0732">Signal</keyword>
<evidence type="ECO:0000256" key="3">
    <source>
        <dbReference type="SAM" id="SignalP"/>
    </source>
</evidence>
<dbReference type="AlphaFoldDB" id="A0A4R7V6P8"/>
<keyword evidence="5" id="KW-1185">Reference proteome</keyword>
<dbReference type="InterPro" id="IPR006311">
    <property type="entry name" value="TAT_signal"/>
</dbReference>
<sequence>MNAPRSRRAVLGMLGAAPVAAATLLSTSDKARADPSLSARIRDLIDSSAFAGARWGMRFHVHGTAEPVCSLNPAEQFLPASAVKVLIAGSAYSALGPGHRFRTRVHRTGSVRHGVLAGDLVLEASGDLVLGPRLRPHGTVAVPYPDHTYGSATEIVPGDPLQQLRELAAQVRHRGIRRVRGRVLVDASLFRQGRENIANGVGEIPVSPMMLNDNVVDVVVTPGAVGEQATLRISPRTAYVSVLGDVGTIGAGRPARPWAFTQVATNPDGTHTVRLTGDVVAGAPPTVWPYYVPDPVRYVEVAFAQALADAGVDVTGAATGGTTRRLVAEHVSPPLSEMSKVMLKLSSNVHTVHFPYLVGAIAGADPVDAKATGVDLQRALFARAGLDPDESNDGTYSPDFFVRFLDHMARQPYFTPYHRAMPILGRDGTLADVAPDSPVAGRVHAKTGTGGTGTKLYKALAGYLFLPDGRLVVFAEFLDRNVGSLAEAMALQASAGELQADIVTAVYESLTR</sequence>
<keyword evidence="4" id="KW-0645">Protease</keyword>
<dbReference type="GO" id="GO:0000270">
    <property type="term" value="P:peptidoglycan metabolic process"/>
    <property type="evidence" value="ECO:0007669"/>
    <property type="project" value="TreeGrafter"/>
</dbReference>
<dbReference type="EMBL" id="SOCP01000016">
    <property type="protein sequence ID" value="TDV43226.1"/>
    <property type="molecule type" value="Genomic_DNA"/>
</dbReference>
<dbReference type="PROSITE" id="PS51318">
    <property type="entry name" value="TAT"/>
    <property type="match status" value="1"/>
</dbReference>
<evidence type="ECO:0000313" key="4">
    <source>
        <dbReference type="EMBL" id="TDV43226.1"/>
    </source>
</evidence>
<dbReference type="Proteomes" id="UP000294927">
    <property type="component" value="Unassembled WGS sequence"/>
</dbReference>
<dbReference type="NCBIfam" id="TIGR00666">
    <property type="entry name" value="PBP4"/>
    <property type="match status" value="1"/>
</dbReference>
<comment type="caution">
    <text evidence="4">The sequence shown here is derived from an EMBL/GenBank/DDBJ whole genome shotgun (WGS) entry which is preliminary data.</text>
</comment>
<dbReference type="Gene3D" id="3.40.710.10">
    <property type="entry name" value="DD-peptidase/beta-lactamase superfamily"/>
    <property type="match status" value="1"/>
</dbReference>
<protein>
    <submittedName>
        <fullName evidence="4">D-alanyl-D-alanine carboxypeptidase/D-alanyl-D-alanine-endopeptidase (Penicillin-binding protein 4)</fullName>
    </submittedName>
</protein>
<dbReference type="InterPro" id="IPR012338">
    <property type="entry name" value="Beta-lactam/transpept-like"/>
</dbReference>
<evidence type="ECO:0000256" key="2">
    <source>
        <dbReference type="ARBA" id="ARBA00022801"/>
    </source>
</evidence>
<accession>A0A4R7V6P8</accession>
<name>A0A4R7V6P8_9PSEU</name>
<evidence type="ECO:0000256" key="1">
    <source>
        <dbReference type="ARBA" id="ARBA00006096"/>
    </source>
</evidence>
<gene>
    <name evidence="4" type="ORF">CLV71_116160</name>
</gene>